<feature type="transmembrane region" description="Helical" evidence="6">
    <location>
        <begin position="7"/>
        <end position="29"/>
    </location>
</feature>
<evidence type="ECO:0000259" key="7">
    <source>
        <dbReference type="Pfam" id="PF01292"/>
    </source>
</evidence>
<keyword evidence="2" id="KW-1003">Cell membrane</keyword>
<protein>
    <recommendedName>
        <fullName evidence="7">Cytochrome b561 bacterial/Ni-hydrogenase domain-containing protein</fullName>
    </recommendedName>
</protein>
<dbReference type="GO" id="GO:0022904">
    <property type="term" value="P:respiratory electron transport chain"/>
    <property type="evidence" value="ECO:0007669"/>
    <property type="project" value="InterPro"/>
</dbReference>
<dbReference type="SUPFAM" id="SSF81342">
    <property type="entry name" value="Transmembrane di-heme cytochromes"/>
    <property type="match status" value="1"/>
</dbReference>
<gene>
    <name evidence="8" type="ORF">D2A34_26090</name>
</gene>
<feature type="transmembrane region" description="Helical" evidence="6">
    <location>
        <begin position="87"/>
        <end position="107"/>
    </location>
</feature>
<dbReference type="EMBL" id="QXDJ01000012">
    <property type="protein sequence ID" value="RII31839.1"/>
    <property type="molecule type" value="Genomic_DNA"/>
</dbReference>
<dbReference type="RefSeq" id="WP_119368305.1">
    <property type="nucleotide sequence ID" value="NZ_QXDJ01000012.1"/>
</dbReference>
<dbReference type="GO" id="GO:0005886">
    <property type="term" value="C:plasma membrane"/>
    <property type="evidence" value="ECO:0007669"/>
    <property type="project" value="UniProtKB-SubCell"/>
</dbReference>
<sequence length="158" mass="17968">MNVKFDFIMHWLWTIVYLLLIFSGLAMVGAKYGWILNYNIAAADLTHRVLAAVFVILTFVSIMYEVIRVIKKDDKKLAWFIIGKSGFGLVVLITSLIFIITGAIIWVCMGTNMAAVAFALYVHEKLTYLMVASIIWHIYKKCHALLLPAKKKVVNNIK</sequence>
<evidence type="ECO:0000256" key="4">
    <source>
        <dbReference type="ARBA" id="ARBA00022989"/>
    </source>
</evidence>
<evidence type="ECO:0000256" key="3">
    <source>
        <dbReference type="ARBA" id="ARBA00022692"/>
    </source>
</evidence>
<comment type="subcellular location">
    <subcellularLocation>
        <location evidence="1">Cell membrane</location>
        <topology evidence="1">Multi-pass membrane protein</topology>
    </subcellularLocation>
</comment>
<evidence type="ECO:0000256" key="2">
    <source>
        <dbReference type="ARBA" id="ARBA00022475"/>
    </source>
</evidence>
<organism evidence="8 9">
    <name type="scientific">Clostridium chromiireducens</name>
    <dbReference type="NCBI Taxonomy" id="225345"/>
    <lineage>
        <taxon>Bacteria</taxon>
        <taxon>Bacillati</taxon>
        <taxon>Bacillota</taxon>
        <taxon>Clostridia</taxon>
        <taxon>Eubacteriales</taxon>
        <taxon>Clostridiaceae</taxon>
        <taxon>Clostridium</taxon>
    </lineage>
</organism>
<name>A0A399IHZ5_9CLOT</name>
<keyword evidence="5 6" id="KW-0472">Membrane</keyword>
<dbReference type="InterPro" id="IPR016174">
    <property type="entry name" value="Di-haem_cyt_TM"/>
</dbReference>
<comment type="caution">
    <text evidence="8">The sequence shown here is derived from an EMBL/GenBank/DDBJ whole genome shotgun (WGS) entry which is preliminary data.</text>
</comment>
<dbReference type="Gene3D" id="1.20.950.20">
    <property type="entry name" value="Transmembrane di-heme cytochromes, Chain C"/>
    <property type="match status" value="1"/>
</dbReference>
<reference evidence="8 9" key="1">
    <citation type="submission" date="2018-08" db="EMBL/GenBank/DDBJ databases">
        <title>Genome of Clostridium chromiireducens C1, DSM12136.</title>
        <authorList>
            <person name="Xing M."/>
            <person name="Wei Y."/>
            <person name="Ang E.L."/>
            <person name="Zhao H."/>
            <person name="Zhang Y."/>
        </authorList>
    </citation>
    <scope>NUCLEOTIDE SEQUENCE [LARGE SCALE GENOMIC DNA]</scope>
    <source>
        <strain evidence="8 9">C1</strain>
    </source>
</reference>
<dbReference type="GO" id="GO:0009055">
    <property type="term" value="F:electron transfer activity"/>
    <property type="evidence" value="ECO:0007669"/>
    <property type="project" value="InterPro"/>
</dbReference>
<dbReference type="AlphaFoldDB" id="A0A399IHZ5"/>
<keyword evidence="3 6" id="KW-0812">Transmembrane</keyword>
<evidence type="ECO:0000313" key="8">
    <source>
        <dbReference type="EMBL" id="RII31839.1"/>
    </source>
</evidence>
<feature type="transmembrane region" description="Helical" evidence="6">
    <location>
        <begin position="49"/>
        <end position="67"/>
    </location>
</feature>
<dbReference type="InterPro" id="IPR011577">
    <property type="entry name" value="Cyt_b561_bac/Ni-Hgenase"/>
</dbReference>
<dbReference type="Proteomes" id="UP000265930">
    <property type="component" value="Unassembled WGS sequence"/>
</dbReference>
<evidence type="ECO:0000256" key="5">
    <source>
        <dbReference type="ARBA" id="ARBA00023136"/>
    </source>
</evidence>
<evidence type="ECO:0000256" key="6">
    <source>
        <dbReference type="SAM" id="Phobius"/>
    </source>
</evidence>
<proteinExistence type="predicted"/>
<keyword evidence="4 6" id="KW-1133">Transmembrane helix</keyword>
<evidence type="ECO:0000313" key="9">
    <source>
        <dbReference type="Proteomes" id="UP000265930"/>
    </source>
</evidence>
<feature type="domain" description="Cytochrome b561 bacterial/Ni-hydrogenase" evidence="7">
    <location>
        <begin position="8"/>
        <end position="139"/>
    </location>
</feature>
<dbReference type="Pfam" id="PF01292">
    <property type="entry name" value="Ni_hydr_CYTB"/>
    <property type="match status" value="1"/>
</dbReference>
<accession>A0A399IHZ5</accession>
<evidence type="ECO:0000256" key="1">
    <source>
        <dbReference type="ARBA" id="ARBA00004651"/>
    </source>
</evidence>